<keyword evidence="13 25" id="KW-0547">Nucleotide-binding</keyword>
<feature type="chain" id="PRO_5035896949" description="Receptor kinase-like protein Xa21" evidence="27">
    <location>
        <begin position="37"/>
        <end position="1060"/>
    </location>
</feature>
<dbReference type="FunFam" id="3.30.200.20:FF:000432">
    <property type="entry name" value="LRR receptor-like serine/threonine-protein kinase EFR"/>
    <property type="match status" value="1"/>
</dbReference>
<reference evidence="29" key="3">
    <citation type="submission" date="2022-06" db="UniProtKB">
        <authorList>
            <consortium name="EnsemblPlants"/>
        </authorList>
    </citation>
    <scope>IDENTIFICATION</scope>
</reference>
<dbReference type="RefSeq" id="XP_048532839.1">
    <property type="nucleotide sequence ID" value="XM_048676882.1"/>
</dbReference>
<reference evidence="29" key="2">
    <citation type="submission" date="2018-03" db="EMBL/GenBank/DDBJ databases">
        <title>The Triticum urartu genome reveals the dynamic nature of wheat genome evolution.</title>
        <authorList>
            <person name="Ling H."/>
            <person name="Ma B."/>
            <person name="Shi X."/>
            <person name="Liu H."/>
            <person name="Dong L."/>
            <person name="Sun H."/>
            <person name="Cao Y."/>
            <person name="Gao Q."/>
            <person name="Zheng S."/>
            <person name="Li Y."/>
            <person name="Yu Y."/>
            <person name="Du H."/>
            <person name="Qi M."/>
            <person name="Li Y."/>
            <person name="Yu H."/>
            <person name="Cui Y."/>
            <person name="Wang N."/>
            <person name="Chen C."/>
            <person name="Wu H."/>
            <person name="Zhao Y."/>
            <person name="Zhang J."/>
            <person name="Li Y."/>
            <person name="Zhou W."/>
            <person name="Zhang B."/>
            <person name="Hu W."/>
            <person name="Eijk M."/>
            <person name="Tang J."/>
            <person name="Witsenboer H."/>
            <person name="Zhao S."/>
            <person name="Li Z."/>
            <person name="Zhang A."/>
            <person name="Wang D."/>
            <person name="Liang C."/>
        </authorList>
    </citation>
    <scope>NUCLEOTIDE SEQUENCE [LARGE SCALE GENOMIC DNA]</scope>
    <source>
        <strain evidence="29">cv. G1812</strain>
    </source>
</reference>
<reference evidence="30" key="1">
    <citation type="journal article" date="2013" name="Nature">
        <title>Draft genome of the wheat A-genome progenitor Triticum urartu.</title>
        <authorList>
            <person name="Ling H.Q."/>
            <person name="Zhao S."/>
            <person name="Liu D."/>
            <person name="Wang J."/>
            <person name="Sun H."/>
            <person name="Zhang C."/>
            <person name="Fan H."/>
            <person name="Li D."/>
            <person name="Dong L."/>
            <person name="Tao Y."/>
            <person name="Gao C."/>
            <person name="Wu H."/>
            <person name="Li Y."/>
            <person name="Cui Y."/>
            <person name="Guo X."/>
            <person name="Zheng S."/>
            <person name="Wang B."/>
            <person name="Yu K."/>
            <person name="Liang Q."/>
            <person name="Yang W."/>
            <person name="Lou X."/>
            <person name="Chen J."/>
            <person name="Feng M."/>
            <person name="Jian J."/>
            <person name="Zhang X."/>
            <person name="Luo G."/>
            <person name="Jiang Y."/>
            <person name="Liu J."/>
            <person name="Wang Z."/>
            <person name="Sha Y."/>
            <person name="Zhang B."/>
            <person name="Wu H."/>
            <person name="Tang D."/>
            <person name="Shen Q."/>
            <person name="Xue P."/>
            <person name="Zou S."/>
            <person name="Wang X."/>
            <person name="Liu X."/>
            <person name="Wang F."/>
            <person name="Yang Y."/>
            <person name="An X."/>
            <person name="Dong Z."/>
            <person name="Zhang K."/>
            <person name="Zhang X."/>
            <person name="Luo M.C."/>
            <person name="Dvorak J."/>
            <person name="Tong Y."/>
            <person name="Wang J."/>
            <person name="Yang H."/>
            <person name="Li Z."/>
            <person name="Wang D."/>
            <person name="Zhang A."/>
            <person name="Wang J."/>
        </authorList>
    </citation>
    <scope>NUCLEOTIDE SEQUENCE</scope>
    <source>
        <strain evidence="30">cv. G1812</strain>
    </source>
</reference>
<evidence type="ECO:0000256" key="22">
    <source>
        <dbReference type="ARBA" id="ARBA00054320"/>
    </source>
</evidence>
<evidence type="ECO:0000256" key="25">
    <source>
        <dbReference type="PROSITE-ProRule" id="PRU10141"/>
    </source>
</evidence>
<keyword evidence="6" id="KW-0723">Serine/threonine-protein kinase</keyword>
<dbReference type="FunFam" id="1.10.510.10:FF:000358">
    <property type="entry name" value="Putative leucine-rich repeat receptor-like serine/threonine-protein kinase"/>
    <property type="match status" value="1"/>
</dbReference>
<dbReference type="Gramene" id="TuG1812G0500005364.01.T01">
    <property type="protein sequence ID" value="TuG1812G0500005364.01.T01"/>
    <property type="gene ID" value="TuG1812G0500005364.01"/>
</dbReference>
<dbReference type="GO" id="GO:0009791">
    <property type="term" value="P:post-embryonic development"/>
    <property type="evidence" value="ECO:0007669"/>
    <property type="project" value="UniProtKB-ARBA"/>
</dbReference>
<dbReference type="PROSITE" id="PS00107">
    <property type="entry name" value="PROTEIN_KINASE_ATP"/>
    <property type="match status" value="1"/>
</dbReference>
<feature type="signal peptide" evidence="27">
    <location>
        <begin position="1"/>
        <end position="36"/>
    </location>
</feature>
<dbReference type="AlphaFoldDB" id="A0A8R7UPE3"/>
<feature type="binding site" evidence="25">
    <location>
        <position position="765"/>
    </location>
    <ligand>
        <name>ATP</name>
        <dbReference type="ChEBI" id="CHEBI:30616"/>
    </ligand>
</feature>
<evidence type="ECO:0000256" key="1">
    <source>
        <dbReference type="ARBA" id="ARBA00004162"/>
    </source>
</evidence>
<keyword evidence="30" id="KW-1185">Reference proteome</keyword>
<comment type="catalytic activity">
    <reaction evidence="20">
        <text>L-threonyl-[protein] + ATP = O-phospho-L-threonyl-[protein] + ADP + H(+)</text>
        <dbReference type="Rhea" id="RHEA:46608"/>
        <dbReference type="Rhea" id="RHEA-COMP:11060"/>
        <dbReference type="Rhea" id="RHEA-COMP:11605"/>
        <dbReference type="ChEBI" id="CHEBI:15378"/>
        <dbReference type="ChEBI" id="CHEBI:30013"/>
        <dbReference type="ChEBI" id="CHEBI:30616"/>
        <dbReference type="ChEBI" id="CHEBI:61977"/>
        <dbReference type="ChEBI" id="CHEBI:456216"/>
        <dbReference type="EC" id="2.7.11.1"/>
    </reaction>
</comment>
<dbReference type="GO" id="GO:0005524">
    <property type="term" value="F:ATP binding"/>
    <property type="evidence" value="ECO:0007669"/>
    <property type="project" value="UniProtKB-UniRule"/>
</dbReference>
<dbReference type="Gene3D" id="3.30.200.20">
    <property type="entry name" value="Phosphorylase Kinase, domain 1"/>
    <property type="match status" value="1"/>
</dbReference>
<evidence type="ECO:0000256" key="6">
    <source>
        <dbReference type="ARBA" id="ARBA00022527"/>
    </source>
</evidence>
<dbReference type="SUPFAM" id="SSF52058">
    <property type="entry name" value="L domain-like"/>
    <property type="match status" value="2"/>
</dbReference>
<dbReference type="Gene3D" id="1.10.510.10">
    <property type="entry name" value="Transferase(Phosphotransferase) domain 1"/>
    <property type="match status" value="1"/>
</dbReference>
<dbReference type="InterPro" id="IPR011009">
    <property type="entry name" value="Kinase-like_dom_sf"/>
</dbReference>
<evidence type="ECO:0000256" key="13">
    <source>
        <dbReference type="ARBA" id="ARBA00022741"/>
    </source>
</evidence>
<dbReference type="EC" id="2.7.11.1" evidence="4"/>
<keyword evidence="9" id="KW-0808">Transferase</keyword>
<dbReference type="SMART" id="SM00220">
    <property type="entry name" value="S_TKc"/>
    <property type="match status" value="1"/>
</dbReference>
<dbReference type="Pfam" id="PF00069">
    <property type="entry name" value="Pkinase"/>
    <property type="match status" value="1"/>
</dbReference>
<dbReference type="Gene3D" id="3.80.10.10">
    <property type="entry name" value="Ribonuclease Inhibitor"/>
    <property type="match status" value="3"/>
</dbReference>
<dbReference type="GO" id="GO:0005886">
    <property type="term" value="C:plasma membrane"/>
    <property type="evidence" value="ECO:0007669"/>
    <property type="project" value="UniProtKB-SubCell"/>
</dbReference>
<evidence type="ECO:0000256" key="4">
    <source>
        <dbReference type="ARBA" id="ARBA00012513"/>
    </source>
</evidence>
<name>A0A8R7UPE3_TRIUA</name>
<keyword evidence="7" id="KW-0597">Phosphoprotein</keyword>
<dbReference type="SMART" id="SM00369">
    <property type="entry name" value="LRR_TYP"/>
    <property type="match status" value="9"/>
</dbReference>
<dbReference type="InterPro" id="IPR001611">
    <property type="entry name" value="Leu-rich_rpt"/>
</dbReference>
<evidence type="ECO:0000256" key="27">
    <source>
        <dbReference type="SAM" id="SignalP"/>
    </source>
</evidence>
<keyword evidence="5" id="KW-1003">Cell membrane</keyword>
<protein>
    <recommendedName>
        <fullName evidence="24">Receptor kinase-like protein Xa21</fullName>
        <ecNumber evidence="4">2.7.11.1</ecNumber>
    </recommendedName>
</protein>
<evidence type="ECO:0000313" key="29">
    <source>
        <dbReference type="EnsemblPlants" id="TuG1812G0500005364.01.T01"/>
    </source>
</evidence>
<dbReference type="SUPFAM" id="SSF56112">
    <property type="entry name" value="Protein kinase-like (PK-like)"/>
    <property type="match status" value="1"/>
</dbReference>
<keyword evidence="19" id="KW-0325">Glycoprotein</keyword>
<evidence type="ECO:0000256" key="2">
    <source>
        <dbReference type="ARBA" id="ARBA00004389"/>
    </source>
</evidence>
<comment type="function">
    <text evidence="22">Receptor kinase that detects X.oryzae pv. oryzae protein Ax21 to promote innate immunity. Following X.oryzae pv. oryzae protein Ax21 detection, undergoes cleavage, releasing the processed protein kinase Xa21 chain.</text>
</comment>
<dbReference type="InterPro" id="IPR032675">
    <property type="entry name" value="LRR_dom_sf"/>
</dbReference>
<keyword evidence="11 27" id="KW-0732">Signal</keyword>
<dbReference type="FunFam" id="3.80.10.10:FF:001158">
    <property type="entry name" value="Leucine-rich repeat protein kinase family protein"/>
    <property type="match status" value="1"/>
</dbReference>
<evidence type="ECO:0000256" key="17">
    <source>
        <dbReference type="ARBA" id="ARBA00023136"/>
    </source>
</evidence>
<dbReference type="InterPro" id="IPR008271">
    <property type="entry name" value="Ser/Thr_kinase_AS"/>
</dbReference>
<keyword evidence="17 26" id="KW-0472">Membrane</keyword>
<feature type="transmembrane region" description="Helical" evidence="26">
    <location>
        <begin position="678"/>
        <end position="701"/>
    </location>
</feature>
<accession>A0A8R7UPE3</accession>
<dbReference type="PANTHER" id="PTHR48053">
    <property type="entry name" value="LEUCINE RICH REPEAT FAMILY PROTEIN, EXPRESSED"/>
    <property type="match status" value="1"/>
</dbReference>
<evidence type="ECO:0000313" key="30">
    <source>
        <dbReference type="Proteomes" id="UP000015106"/>
    </source>
</evidence>
<keyword evidence="12" id="KW-0677">Repeat</keyword>
<evidence type="ECO:0000256" key="21">
    <source>
        <dbReference type="ARBA" id="ARBA00048679"/>
    </source>
</evidence>
<dbReference type="FunFam" id="3.80.10.10:FF:000233">
    <property type="entry name" value="Leucine-rich repeat receptor-like protein kinase TDR"/>
    <property type="match status" value="1"/>
</dbReference>
<dbReference type="Pfam" id="PF08263">
    <property type="entry name" value="LRRNT_2"/>
    <property type="match status" value="1"/>
</dbReference>
<dbReference type="InterPro" id="IPR051716">
    <property type="entry name" value="Plant_RL_S/T_kinase"/>
</dbReference>
<comment type="function">
    <text evidence="23">The processed protein kinase Xa21 chain released by protein cleavage after X.oryzae pv. oryzae protein Ax21 detection translocates into the nucleus where it can bind and regulate WRKY62, a transcription factor. Confers resistance to the bacterial pathogen X.oryzae pv. oryzae (Xoo).</text>
</comment>
<sequence>MLLANQSRPNQEGMAMGDMCLLCSLLAVLMVAMATASDEAALLAFKAQINHGGLLASWNRSAGFCSWEGVTCSRRRPARVVALLLNGTGLAGALSPAIGNLTFLRTLDLSFNSLHGGIPASLGRLRRLQGLYLDDNAFSGTFPVNLSSCVSMNEMVLDNNKIGGRIPAELGEKLTSLTEFSLSNNSFTGHIPASLANLSHLQILDLTSNQLVGSIPPGLESIQNMQYFSLYGNLLSGMLPLSLYNWSSLEVLDVALNMLYGTIPDDIGSKFPKMKALSLSSNHFSGPLPSSRSNMSDLTRIFLWKNRFSGYVPPTLGRLGVLQYLNLADNRLEANDNKGWEFITSLANCSRLQILELSVNPLGGQLPGSIVNLSTTLRDLSLTDNMISGVIPAYIGNLVGLTRLVLANTSISGVIPESIGKLKSLIQLGLYNNSLSGFIPPSLGNLSQLNGLIANNGNLEGPIPASLGKLKNLFELDLSMNYRLNGSIPREIFKLPSLSSFLDLSYNSLSGPLPNEVGSLANLNRLILSGNQLFGKIPDGIQNCVVLECLLLDNNSFEGSIPQSLKNIKGLSKLNLTMNKFSGNIPEALGSIGNLQELYLAHNNLSGSIPVVLQNLTSLSKLDVSFNNLQGEVPDEGVFRNITYLAVAGNINLCGGTPQLHLAPCSISKNKKNMPKSLVISLATAGAFLFSLSAILIWILCKKLKPSQKTLAQNSIADDHYMRIPYHALLRGTNGFSEVSLLGRGSYGAVYKCVLDTEERTLAVKVFNIGHSRYSKSFEAECEAMRRIRHRCLIKIITSCSSVNHQGQEFKALVFEFMPNGNLDGWLHPKSQDPTINNTLSLAQRLDIAVDIVDAIEYLHNYCQPLVIHCDLKPSNILLAEDMSARVGDFGISRILQENTSEGMPALNSSTGIRGSIGYVAPEYGEGSAVSAAGDIYSFGILLLEMFTGRSPTEGTFRDSLDLHKFANDALPGRTLEIADPSMWLHGGQHDNTTNVRIQECLVSVLRLGISCSKQQPRDRALTRDAAAEMHAIRDVYLMFIGDHGAEREAPTQEIQNSVE</sequence>
<evidence type="ECO:0000259" key="28">
    <source>
        <dbReference type="PROSITE" id="PS50011"/>
    </source>
</evidence>
<evidence type="ECO:0000256" key="24">
    <source>
        <dbReference type="ARBA" id="ARBA00072040"/>
    </source>
</evidence>
<evidence type="ECO:0000256" key="15">
    <source>
        <dbReference type="ARBA" id="ARBA00022840"/>
    </source>
</evidence>
<evidence type="ECO:0000256" key="12">
    <source>
        <dbReference type="ARBA" id="ARBA00022737"/>
    </source>
</evidence>
<feature type="domain" description="Protein kinase" evidence="28">
    <location>
        <begin position="736"/>
        <end position="1034"/>
    </location>
</feature>
<evidence type="ECO:0000256" key="20">
    <source>
        <dbReference type="ARBA" id="ARBA00047899"/>
    </source>
</evidence>
<evidence type="ECO:0000256" key="23">
    <source>
        <dbReference type="ARBA" id="ARBA00056628"/>
    </source>
</evidence>
<dbReference type="OrthoDB" id="676979at2759"/>
<proteinExistence type="inferred from homology"/>
<dbReference type="PROSITE" id="PS00108">
    <property type="entry name" value="PROTEIN_KINASE_ST"/>
    <property type="match status" value="1"/>
</dbReference>
<dbReference type="InterPro" id="IPR017441">
    <property type="entry name" value="Protein_kinase_ATP_BS"/>
</dbReference>
<dbReference type="GO" id="GO:0005789">
    <property type="term" value="C:endoplasmic reticulum membrane"/>
    <property type="evidence" value="ECO:0007669"/>
    <property type="project" value="UniProtKB-SubCell"/>
</dbReference>
<evidence type="ECO:0000256" key="7">
    <source>
        <dbReference type="ARBA" id="ARBA00022553"/>
    </source>
</evidence>
<evidence type="ECO:0000256" key="16">
    <source>
        <dbReference type="ARBA" id="ARBA00022989"/>
    </source>
</evidence>
<organism evidence="29 30">
    <name type="scientific">Triticum urartu</name>
    <name type="common">Red wild einkorn</name>
    <name type="synonym">Crithodium urartu</name>
    <dbReference type="NCBI Taxonomy" id="4572"/>
    <lineage>
        <taxon>Eukaryota</taxon>
        <taxon>Viridiplantae</taxon>
        <taxon>Streptophyta</taxon>
        <taxon>Embryophyta</taxon>
        <taxon>Tracheophyta</taxon>
        <taxon>Spermatophyta</taxon>
        <taxon>Magnoliopsida</taxon>
        <taxon>Liliopsida</taxon>
        <taxon>Poales</taxon>
        <taxon>Poaceae</taxon>
        <taxon>BOP clade</taxon>
        <taxon>Pooideae</taxon>
        <taxon>Triticodae</taxon>
        <taxon>Triticeae</taxon>
        <taxon>Triticinae</taxon>
        <taxon>Triticum</taxon>
    </lineage>
</organism>
<dbReference type="InterPro" id="IPR000719">
    <property type="entry name" value="Prot_kinase_dom"/>
</dbReference>
<evidence type="ECO:0000256" key="26">
    <source>
        <dbReference type="SAM" id="Phobius"/>
    </source>
</evidence>
<evidence type="ECO:0000256" key="18">
    <source>
        <dbReference type="ARBA" id="ARBA00023170"/>
    </source>
</evidence>
<dbReference type="InterPro" id="IPR003591">
    <property type="entry name" value="Leu-rich_rpt_typical-subtyp"/>
</dbReference>
<dbReference type="GO" id="GO:0004674">
    <property type="term" value="F:protein serine/threonine kinase activity"/>
    <property type="evidence" value="ECO:0007669"/>
    <property type="project" value="UniProtKB-KW"/>
</dbReference>
<evidence type="ECO:0000256" key="11">
    <source>
        <dbReference type="ARBA" id="ARBA00022729"/>
    </source>
</evidence>
<keyword evidence="10 26" id="KW-0812">Transmembrane</keyword>
<evidence type="ECO:0000256" key="9">
    <source>
        <dbReference type="ARBA" id="ARBA00022679"/>
    </source>
</evidence>
<evidence type="ECO:0000256" key="3">
    <source>
        <dbReference type="ARBA" id="ARBA00008684"/>
    </source>
</evidence>
<evidence type="ECO:0000256" key="19">
    <source>
        <dbReference type="ARBA" id="ARBA00023180"/>
    </source>
</evidence>
<keyword evidence="14" id="KW-0418">Kinase</keyword>
<dbReference type="InterPro" id="IPR013210">
    <property type="entry name" value="LRR_N_plant-typ"/>
</dbReference>
<comment type="catalytic activity">
    <reaction evidence="21">
        <text>L-seryl-[protein] + ATP = O-phospho-L-seryl-[protein] + ADP + H(+)</text>
        <dbReference type="Rhea" id="RHEA:17989"/>
        <dbReference type="Rhea" id="RHEA-COMP:9863"/>
        <dbReference type="Rhea" id="RHEA-COMP:11604"/>
        <dbReference type="ChEBI" id="CHEBI:15378"/>
        <dbReference type="ChEBI" id="CHEBI:29999"/>
        <dbReference type="ChEBI" id="CHEBI:30616"/>
        <dbReference type="ChEBI" id="CHEBI:83421"/>
        <dbReference type="ChEBI" id="CHEBI:456216"/>
        <dbReference type="EC" id="2.7.11.1"/>
    </reaction>
</comment>
<dbReference type="PROSITE" id="PS51450">
    <property type="entry name" value="LRR"/>
    <property type="match status" value="1"/>
</dbReference>
<gene>
    <name evidence="29" type="primary">LOC125511497</name>
</gene>
<keyword evidence="15 25" id="KW-0067">ATP-binding</keyword>
<evidence type="ECO:0000256" key="14">
    <source>
        <dbReference type="ARBA" id="ARBA00022777"/>
    </source>
</evidence>
<comment type="subcellular location">
    <subcellularLocation>
        <location evidence="1">Cell membrane</location>
        <topology evidence="1">Single-pass membrane protein</topology>
    </subcellularLocation>
    <subcellularLocation>
        <location evidence="2">Endoplasmic reticulum membrane</location>
        <topology evidence="2">Single-pass membrane protein</topology>
    </subcellularLocation>
</comment>
<dbReference type="Pfam" id="PF00560">
    <property type="entry name" value="LRR_1"/>
    <property type="match status" value="7"/>
</dbReference>
<dbReference type="Pfam" id="PF13855">
    <property type="entry name" value="LRR_8"/>
    <property type="match status" value="2"/>
</dbReference>
<keyword evidence="16 26" id="KW-1133">Transmembrane helix</keyword>
<keyword evidence="18" id="KW-0675">Receptor</keyword>
<keyword evidence="8" id="KW-0433">Leucine-rich repeat</keyword>
<dbReference type="GeneID" id="125511497"/>
<dbReference type="FunFam" id="3.80.10.10:FF:000400">
    <property type="entry name" value="Nuclear pore complex protein NUP107"/>
    <property type="match status" value="1"/>
</dbReference>
<comment type="similarity">
    <text evidence="3">Belongs to the protein kinase superfamily. Ser/Thr protein kinase family.</text>
</comment>
<dbReference type="PROSITE" id="PS50011">
    <property type="entry name" value="PROTEIN_KINASE_DOM"/>
    <property type="match status" value="1"/>
</dbReference>
<dbReference type="KEGG" id="tua:125511497"/>
<evidence type="ECO:0000256" key="10">
    <source>
        <dbReference type="ARBA" id="ARBA00022692"/>
    </source>
</evidence>
<dbReference type="EnsemblPlants" id="TuG1812G0500005364.01.T01">
    <property type="protein sequence ID" value="TuG1812G0500005364.01.T01"/>
    <property type="gene ID" value="TuG1812G0500005364.01"/>
</dbReference>
<dbReference type="PANTHER" id="PTHR48053:SF81">
    <property type="entry name" value="PROTEIN KINASE DOMAIN-CONTAINING PROTEIN"/>
    <property type="match status" value="1"/>
</dbReference>
<evidence type="ECO:0000256" key="8">
    <source>
        <dbReference type="ARBA" id="ARBA00022614"/>
    </source>
</evidence>
<evidence type="ECO:0000256" key="5">
    <source>
        <dbReference type="ARBA" id="ARBA00022475"/>
    </source>
</evidence>
<dbReference type="Proteomes" id="UP000015106">
    <property type="component" value="Chromosome 5"/>
</dbReference>